<dbReference type="InterPro" id="IPR013149">
    <property type="entry name" value="ADH-like_C"/>
</dbReference>
<keyword evidence="4" id="KW-0560">Oxidoreductase</keyword>
<dbReference type="CDD" id="cd05283">
    <property type="entry name" value="CAD1"/>
    <property type="match status" value="1"/>
</dbReference>
<dbReference type="Gene3D" id="3.40.50.720">
    <property type="entry name" value="NAD(P)-binding Rossmann-like Domain"/>
    <property type="match status" value="1"/>
</dbReference>
<evidence type="ECO:0000313" key="8">
    <source>
        <dbReference type="EMBL" id="MBO1926766.1"/>
    </source>
</evidence>
<name>A0ABS3Q3A6_9GAMM</name>
<dbReference type="SUPFAM" id="SSF50129">
    <property type="entry name" value="GroES-like"/>
    <property type="match status" value="1"/>
</dbReference>
<feature type="chain" id="PRO_5045284349" evidence="6">
    <location>
        <begin position="37"/>
        <end position="390"/>
    </location>
</feature>
<comment type="caution">
    <text evidence="8">The sequence shown here is derived from an EMBL/GenBank/DDBJ whole genome shotgun (WGS) entry which is preliminary data.</text>
</comment>
<dbReference type="Pfam" id="PF00107">
    <property type="entry name" value="ADH_zinc_N"/>
    <property type="match status" value="1"/>
</dbReference>
<dbReference type="EMBL" id="JAGETV010000005">
    <property type="protein sequence ID" value="MBO1926766.1"/>
    <property type="molecule type" value="Genomic_DNA"/>
</dbReference>
<dbReference type="InterPro" id="IPR013154">
    <property type="entry name" value="ADH-like_N"/>
</dbReference>
<sequence>MCNKCNTSTLTRRKFIQTTTLAGAGLMVANSSNAAAADKKPQNIKTRGYAATDESGVLSPWEFERRPVGDDDVLINITFASICHSDIHQMKGHWGPQQYPQVPGHEIVGVVAAVGKNVSKFKVGDRAGVGCMVDTCLECEHCQGQGEQYCPETTFTYGYPEKTSPSGISQGGYSTNIVVRDHFAVHIPDHISDQEAAPLLCAGVTTYSPIMRADFKPGDKVGVAGIGGLGHMAIKLAVSKGAEVYAFTTSPDKVNDIIAFGAKEAIVVDDLSKLAPYNGTLDYMIATLPVHYNVAAYAATVKPYGFYTQVGMPERFELTMNAIGLSFSRANFNASLIGDMQETQDVVNYCAEHNVLPQIEVIKAEDVNKAWQNVVEKKARYRYVIDASTI</sequence>
<comment type="cofactor">
    <cofactor evidence="1 5">
        <name>Zn(2+)</name>
        <dbReference type="ChEBI" id="CHEBI:29105"/>
    </cofactor>
</comment>
<comment type="similarity">
    <text evidence="5">Belongs to the zinc-containing alcohol dehydrogenase family.</text>
</comment>
<feature type="signal peptide" evidence="6">
    <location>
        <begin position="1"/>
        <end position="36"/>
    </location>
</feature>
<dbReference type="SMART" id="SM00829">
    <property type="entry name" value="PKS_ER"/>
    <property type="match status" value="1"/>
</dbReference>
<dbReference type="PANTHER" id="PTHR42683">
    <property type="entry name" value="ALDEHYDE REDUCTASE"/>
    <property type="match status" value="1"/>
</dbReference>
<dbReference type="InterPro" id="IPR006311">
    <property type="entry name" value="TAT_signal"/>
</dbReference>
<dbReference type="RefSeq" id="WP_208148214.1">
    <property type="nucleotide sequence ID" value="NZ_JAGETV010000005.1"/>
</dbReference>
<evidence type="ECO:0000256" key="2">
    <source>
        <dbReference type="ARBA" id="ARBA00022723"/>
    </source>
</evidence>
<dbReference type="PROSITE" id="PS00059">
    <property type="entry name" value="ADH_ZINC"/>
    <property type="match status" value="1"/>
</dbReference>
<dbReference type="Gene3D" id="3.90.180.10">
    <property type="entry name" value="Medium-chain alcohol dehydrogenases, catalytic domain"/>
    <property type="match status" value="1"/>
</dbReference>
<evidence type="ECO:0000256" key="4">
    <source>
        <dbReference type="ARBA" id="ARBA00023002"/>
    </source>
</evidence>
<dbReference type="Pfam" id="PF08240">
    <property type="entry name" value="ADH_N"/>
    <property type="match status" value="1"/>
</dbReference>
<keyword evidence="9" id="KW-1185">Reference proteome</keyword>
<dbReference type="InterPro" id="IPR047109">
    <property type="entry name" value="CAD-like"/>
</dbReference>
<keyword evidence="2 5" id="KW-0479">Metal-binding</keyword>
<protein>
    <submittedName>
        <fullName evidence="8">NAD(P)-dependent alcohol dehydrogenase</fullName>
    </submittedName>
</protein>
<feature type="domain" description="Enoyl reductase (ER)" evidence="7">
    <location>
        <begin position="56"/>
        <end position="390"/>
    </location>
</feature>
<evidence type="ECO:0000256" key="6">
    <source>
        <dbReference type="SAM" id="SignalP"/>
    </source>
</evidence>
<evidence type="ECO:0000256" key="1">
    <source>
        <dbReference type="ARBA" id="ARBA00001947"/>
    </source>
</evidence>
<keyword evidence="3 5" id="KW-0862">Zinc</keyword>
<dbReference type="InterPro" id="IPR011032">
    <property type="entry name" value="GroES-like_sf"/>
</dbReference>
<dbReference type="InterPro" id="IPR002328">
    <property type="entry name" value="ADH_Zn_CS"/>
</dbReference>
<dbReference type="Proteomes" id="UP000664835">
    <property type="component" value="Unassembled WGS sequence"/>
</dbReference>
<keyword evidence="6" id="KW-0732">Signal</keyword>
<reference evidence="8 9" key="1">
    <citation type="submission" date="2021-03" db="EMBL/GenBank/DDBJ databases">
        <title>Thiomicrorhabdus sp.nov.,novel sulfur-oxidizing bacteria isolated from coastal sediment.</title>
        <authorList>
            <person name="Liu X."/>
        </authorList>
    </citation>
    <scope>NUCLEOTIDE SEQUENCE [LARGE SCALE GENOMIC DNA]</scope>
    <source>
        <strain evidence="8 9">6S2-11</strain>
    </source>
</reference>
<dbReference type="PROSITE" id="PS51318">
    <property type="entry name" value="TAT"/>
    <property type="match status" value="1"/>
</dbReference>
<evidence type="ECO:0000256" key="5">
    <source>
        <dbReference type="RuleBase" id="RU361277"/>
    </source>
</evidence>
<dbReference type="InterPro" id="IPR036291">
    <property type="entry name" value="NAD(P)-bd_dom_sf"/>
</dbReference>
<evidence type="ECO:0000259" key="7">
    <source>
        <dbReference type="SMART" id="SM00829"/>
    </source>
</evidence>
<dbReference type="SUPFAM" id="SSF51735">
    <property type="entry name" value="NAD(P)-binding Rossmann-fold domains"/>
    <property type="match status" value="1"/>
</dbReference>
<evidence type="ECO:0000313" key="9">
    <source>
        <dbReference type="Proteomes" id="UP000664835"/>
    </source>
</evidence>
<organism evidence="8 9">
    <name type="scientific">Thiomicrorhabdus marina</name>
    <dbReference type="NCBI Taxonomy" id="2818442"/>
    <lineage>
        <taxon>Bacteria</taxon>
        <taxon>Pseudomonadati</taxon>
        <taxon>Pseudomonadota</taxon>
        <taxon>Gammaproteobacteria</taxon>
        <taxon>Thiotrichales</taxon>
        <taxon>Piscirickettsiaceae</taxon>
        <taxon>Thiomicrorhabdus</taxon>
    </lineage>
</organism>
<gene>
    <name evidence="8" type="ORF">J3998_04190</name>
</gene>
<accession>A0ABS3Q3A6</accession>
<dbReference type="InterPro" id="IPR020843">
    <property type="entry name" value="ER"/>
</dbReference>
<proteinExistence type="inferred from homology"/>
<evidence type="ECO:0000256" key="3">
    <source>
        <dbReference type="ARBA" id="ARBA00022833"/>
    </source>
</evidence>